<proteinExistence type="evidence at transcript level"/>
<dbReference type="PIR" id="T00915">
    <property type="entry name" value="T00915"/>
</dbReference>
<reference evidence="1" key="3">
    <citation type="submission" date="2000-07" db="EMBL/GenBank/DDBJ databases">
        <authorList>
            <person name="Cheuk R."/>
            <person name="Shinn P."/>
            <person name="Brooks S."/>
            <person name="Buehler E."/>
            <person name="Chao Q."/>
            <person name="Johnson-Hopson C."/>
            <person name="Khan S."/>
            <person name="Kim C."/>
            <person name="Altafi H."/>
            <person name="Bei B."/>
            <person name="Chin C."/>
            <person name="Chiou J."/>
            <person name="Choi E."/>
            <person name="Conn L."/>
            <person name="Conway A."/>
            <person name="Gonzalez A."/>
            <person name="Hansen N."/>
            <person name="Howing B."/>
            <person name="Koo T."/>
            <person name="Lam B."/>
            <person name="Lee J."/>
            <person name="Lenz C."/>
            <person name="Li J."/>
            <person name="Liu A."/>
            <person name="Liu J."/>
            <person name="Liu S."/>
            <person name="Mukharsky N."/>
            <person name="Nguyen M."/>
            <person name="Palm C."/>
            <person name="Pham P."/>
            <person name="Sakano H."/>
            <person name="Schwartz J."/>
            <person name="Southwick A."/>
            <person name="Thaveri A."/>
            <person name="Toriumi M."/>
            <person name="Vaysberg M."/>
            <person name="Yu G."/>
            <person name="Davis R."/>
            <person name="Federspiel N."/>
            <person name="Theologis A."/>
            <person name="Ecker J."/>
        </authorList>
    </citation>
    <scope>NUCLEOTIDE SEQUENCE</scope>
</reference>
<evidence type="ECO:0000313" key="3">
    <source>
        <dbReference type="EMBL" id="AAL49836.1"/>
    </source>
</evidence>
<dbReference type="EMBL" id="AY117263">
    <property type="protein sequence ID" value="AAM51338.1"/>
    <property type="molecule type" value="mRNA"/>
</dbReference>
<dbReference type="EMBL" id="AF332410">
    <property type="protein sequence ID" value="AAG48773.1"/>
    <property type="molecule type" value="mRNA"/>
</dbReference>
<dbReference type="EMBL" id="AY070099">
    <property type="protein sequence ID" value="AAL49836.1"/>
    <property type="molecule type" value="mRNA"/>
</dbReference>
<evidence type="ECO:0000313" key="2">
    <source>
        <dbReference type="EMBL" id="AAG48773.1"/>
    </source>
</evidence>
<evidence type="ECO:0000313" key="1">
    <source>
        <dbReference type="EMBL" id="AAF86509.1"/>
    </source>
</evidence>
<reference evidence="3" key="5">
    <citation type="submission" date="2001-12" db="EMBL/GenBank/DDBJ databases">
        <title>Arabidopsis Full Length cDNA Clones.</title>
        <authorList>
            <person name="Yamada K."/>
            <person name="Liu S.X."/>
            <person name="Sakano H."/>
            <person name="Pham P.K."/>
            <person name="Banh J."/>
            <person name="Chung M.K."/>
            <person name="Goldsmith A.D."/>
            <person name="Lee J.M."/>
            <person name="Quach H.L."/>
            <person name="Toriumi M."/>
            <person name="Yu G."/>
            <person name="Bowser L."/>
            <person name="Carninci P."/>
            <person name="Chen H."/>
            <person name="Cheuk R."/>
            <person name="Hayashizaki Y."/>
            <person name="Ishida J."/>
            <person name="Jones T."/>
            <person name="Kamiya A."/>
            <person name="Karlin-Neumann G."/>
            <person name="Kawai J."/>
            <person name="Kim C."/>
            <person name="Lam B."/>
            <person name="Lin J."/>
            <person name="Miranda M."/>
            <person name="Narusaka M."/>
            <person name="Nguyen M."/>
            <person name="Palm C.J."/>
            <person name="Sakurai T."/>
            <person name="Satou M."/>
            <person name="Seki M."/>
            <person name="Shinn P."/>
            <person name="Southwick A."/>
            <person name="Shinozaki K."/>
            <person name="Davis R.W."/>
            <person name="Ecker J.R."/>
            <person name="Theologis A."/>
        </authorList>
    </citation>
    <scope>NUCLEOTIDE SEQUENCE</scope>
</reference>
<organism evidence="1">
    <name type="scientific">Arabidopsis thaliana</name>
    <name type="common">Mouse-ear cress</name>
    <dbReference type="NCBI Taxonomy" id="3702"/>
    <lineage>
        <taxon>Eukaryota</taxon>
        <taxon>Viridiplantae</taxon>
        <taxon>Streptophyta</taxon>
        <taxon>Embryophyta</taxon>
        <taxon>Tracheophyta</taxon>
        <taxon>Spermatophyta</taxon>
        <taxon>Magnoliopsida</taxon>
        <taxon>eudicotyledons</taxon>
        <taxon>Gunneridae</taxon>
        <taxon>Pentapetalae</taxon>
        <taxon>rosids</taxon>
        <taxon>malvids</taxon>
        <taxon>Brassicales</taxon>
        <taxon>Brassicaceae</taxon>
        <taxon>Camelineae</taxon>
        <taxon>Arabidopsis</taxon>
    </lineage>
</organism>
<accession>Q9LR81</accession>
<reference key="1">
    <citation type="journal article" date="2000" name="Nature">
        <title>Sequence and analysis of chromosome 1 of the plant Arabidopsis thaliana.</title>
        <authorList>
            <person name="Theologis A."/>
            <person name="Ecker J.R."/>
            <person name="Palm C.J."/>
            <person name="Federspiel N.A."/>
            <person name="Kaul S."/>
            <person name="White O."/>
            <person name="Alonso J."/>
            <person name="Altafi H."/>
            <person name="Araujo R."/>
            <person name="Bowman C.L."/>
            <person name="Brooks S.Y."/>
            <person name="Buehler E."/>
            <person name="Chan A."/>
            <person name="Chao Q."/>
            <person name="Chen H."/>
            <person name="Cheuk R.F."/>
            <person name="Chin C.W."/>
            <person name="Chung M.K."/>
            <person name="Conn L."/>
            <person name="Conway A.B."/>
            <person name="Conway A.R."/>
            <person name="Creasy T.H."/>
            <person name="Dewar K."/>
            <person name="Dunn P."/>
            <person name="Etgu P."/>
            <person name="Feldblyum T.V."/>
            <person name="Feng J."/>
            <person name="Fong B."/>
            <person name="Fujii C.Y."/>
            <person name="Gill J.E."/>
            <person name="Goldsmith A.D."/>
            <person name="Haas B."/>
            <person name="Hansen N.F."/>
            <person name="Hughes B."/>
            <person name="Huizar L."/>
            <person name="Hunter J.L."/>
            <person name="Jenkins J."/>
            <person name="Johnson-Hopson C."/>
            <person name="Khan S."/>
            <person name="Khaykin E."/>
            <person name="Kim C.J."/>
            <person name="Koo H.L."/>
            <person name="Kremenetskaia I."/>
            <person name="Kurtz D.B."/>
            <person name="Kwan A."/>
            <person name="Lam B."/>
            <person name="Langin-Hooper S."/>
            <person name="Lee A."/>
            <person name="Lee J.M."/>
            <person name="Lenz C.A."/>
            <person name="Li J.H."/>
            <person name="Li Y."/>
            <person name="Lin X."/>
            <person name="Liu S.X."/>
            <person name="Liu Z.A."/>
            <person name="Luros J.S."/>
            <person name="Maiti R."/>
            <person name="Marziali A."/>
            <person name="Militscher J."/>
            <person name="Miranda M."/>
            <person name="Nguyen M."/>
            <person name="Nierman W.C."/>
            <person name="Osborne B.I."/>
            <person name="Pai G."/>
            <person name="Peterson J."/>
            <person name="Pham P.K."/>
            <person name="Rizzo M."/>
            <person name="Rooney T."/>
            <person name="Rowley D."/>
            <person name="Sakano H."/>
            <person name="Salzberg S.L."/>
            <person name="Schwartz J.R."/>
            <person name="Shinn P."/>
            <person name="Southwick A.M."/>
            <person name="Sun H."/>
            <person name="Tallon L.J."/>
            <person name="Tambunga G."/>
            <person name="Toriumi M.J."/>
            <person name="Town C.D."/>
            <person name="Utterback T."/>
            <person name="Van Aken S."/>
            <person name="Vaysberg M."/>
            <person name="Vysotskaia V.S."/>
            <person name="Walker M."/>
            <person name="Wu D."/>
            <person name="Yu G."/>
            <person name="Fraser C.M."/>
            <person name="Venter J.C."/>
            <person name="Davis R.W."/>
        </authorList>
    </citation>
    <scope>NUCLEOTIDE SEQUENCE [LARGE SCALE GENOMIC DNA]</scope>
    <source>
        <strain>cv. Columbia</strain>
    </source>
</reference>
<name>Q9LR81_ARATH</name>
<dbReference type="AlphaFoldDB" id="Q9LR81"/>
<reference evidence="2" key="4">
    <citation type="submission" date="2000-12" db="EMBL/GenBank/DDBJ databases">
        <title>Arabidopsis Open Reading Frame (ORF) Clones.</title>
        <authorList>
            <person name="Yamada K."/>
            <person name="Liu S.X."/>
            <person name="Sakano H."/>
            <person name="Pham P.K."/>
            <person name="Banh J."/>
            <person name="Etgu P."/>
            <person name="Lee J.M."/>
            <person name="Toriumi M."/>
            <person name="Yu G."/>
            <person name="Brooks S."/>
            <person name="Chao Q."/>
            <person name="Chen H."/>
            <person name="Karlin-Neumann G."/>
            <person name="Kim C."/>
            <person name="Lam B."/>
            <person name="Miranda M."/>
            <person name="Nguyen M."/>
            <person name="Palm C.J."/>
            <person name="Shinn P."/>
            <person name="Southwick A."/>
            <person name="Davis R.W."/>
            <person name="Ecker J.R."/>
            <person name="Theologis A."/>
        </authorList>
    </citation>
    <scope>NUCLEOTIDE SEQUENCE</scope>
</reference>
<reference evidence="1" key="2">
    <citation type="submission" date="2000-07" db="EMBL/GenBank/DDBJ databases">
        <title>Genomic sequence for Arabidopsis thaliana BAC F21B7 from chromosome I.</title>
        <authorList>
            <person name="Khan S."/>
            <person name="Brooks S."/>
            <person name="Buehler E."/>
            <person name="Chao Q."/>
            <person name="Johnson-Hopson C."/>
            <person name="Kim C."/>
            <person name="Shinn P."/>
            <person name="Altafi H."/>
            <person name="Bei Q."/>
            <person name="Chin C."/>
            <person name="Chiou J."/>
            <person name="Choi E."/>
            <person name="Conn L."/>
            <person name="Conway A."/>
            <person name="Gonzales A."/>
            <person name="Hansen N."/>
            <person name="Howing B."/>
            <person name="Koo T."/>
            <person name="Lam B."/>
            <person name="Lee J."/>
            <person name="Lenz C."/>
            <person name="Li J."/>
            <person name="Liu A."/>
            <person name="Liu K."/>
            <person name="Liu S."/>
            <person name="Mukharsky N."/>
            <person name="Nguyen M."/>
            <person name="Palm C."/>
            <person name="Pham P."/>
            <person name="Sakano H."/>
            <person name="Schwartz J."/>
            <person name="Southwick A."/>
            <person name="Thaveri A."/>
            <person name="Toriumi M."/>
            <person name="Vaysberg M."/>
            <person name="Yu G."/>
            <person name="Federspiel N.A."/>
            <person name="Theologis A."/>
            <person name="Ecker J.R."/>
        </authorList>
    </citation>
    <scope>NUCLEOTIDE SEQUENCE</scope>
</reference>
<protein>
    <submittedName>
        <fullName evidence="1">F21B7.4</fullName>
    </submittedName>
</protein>
<reference evidence="4" key="6">
    <citation type="submission" date="2002-06" db="EMBL/GenBank/DDBJ databases">
        <title>Arabidopsis Open Reading Frame (ORF) Clones.</title>
        <authorList>
            <person name="Yamada K."/>
            <person name="Banh J."/>
            <person name="Chan M.M."/>
            <person name="Chang C.H."/>
            <person name="Chang E."/>
            <person name="Dale J.M."/>
            <person name="Deng J.M."/>
            <person name="Goldsmith A.D."/>
            <person name="Lee J.M."/>
            <person name="Onodera C.S."/>
            <person name="Quach H.L."/>
            <person name="Tang C."/>
            <person name="Toriumi M."/>
            <person name="Wu H.C."/>
            <person name="Yamamura Y."/>
            <person name="Yu G."/>
            <person name="Bowser L."/>
            <person name="Carninci P."/>
            <person name="Chen H."/>
            <person name="Cheuk R."/>
            <person name="Hayashizaki Y."/>
            <person name="Ishida J."/>
            <person name="Jones T."/>
            <person name="Kamiya A."/>
            <person name="Karlin-Neumann G."/>
            <person name="Kawai J."/>
            <person name="Kim C."/>
            <person name="Lam B."/>
            <person name="Lin J."/>
            <person name="Miranda M."/>
            <person name="Narusaka M."/>
            <person name="Nguyen M."/>
            <person name="Palm C.J."/>
            <person name="Sakurai T."/>
            <person name="Satou M."/>
            <person name="Seki M."/>
            <person name="Shinn P."/>
            <person name="Southwick A."/>
            <person name="Shinozaki K."/>
            <person name="Davis R.W."/>
            <person name="Ecker J.R."/>
            <person name="Theologis A."/>
        </authorList>
    </citation>
    <scope>NUCLEOTIDE SEQUENCE</scope>
</reference>
<evidence type="ECO:0000313" key="4">
    <source>
        <dbReference type="EMBL" id="AAM51338.1"/>
    </source>
</evidence>
<dbReference type="EMBL" id="AC002560">
    <property type="protein sequence ID" value="AAF86509.1"/>
    <property type="molecule type" value="Genomic_DNA"/>
</dbReference>
<sequence length="171" mass="19321">MRGFSSVSSWLWTSVEIGEVFLGSTTWLDAVAVAEDAVDWWVFSACLMVNKLDLRWLLRVPVAEGLSEPSPFFSLRFLSPSIRIEGCFAFGKFSDLRFWRSEAWKCVVVLRGWGLDQIGWRSVGNWVFSVRFVAGPASSLVRDLRQDSYTSANDLVPVVVLQSSGPCIRRY</sequence>